<gene>
    <name evidence="2" type="ORF">MNBD_GAMMA12-517</name>
</gene>
<name>A0A3B0YC06_9ZZZZ</name>
<feature type="compositionally biased region" description="Basic and acidic residues" evidence="1">
    <location>
        <begin position="26"/>
        <end position="35"/>
    </location>
</feature>
<sequence length="170" mass="19241">MTYKSVLLQLLLTTLTLTLLSACDKPGNDTPKEKPASPVTTDKPKPIVAAPLVSTNKPPISKSKSKNPRRKISTAILHALSLLDKNEHQAFIKTYMPPKFLKKILTSYTLDKFLEMLKEKGKIKNIYTSLTAAKNVKPVYNKMRNRATIKLKAPAQAISFIKVKRYWYIR</sequence>
<dbReference type="EMBL" id="UOFL01000041">
    <property type="protein sequence ID" value="VAW73107.1"/>
    <property type="molecule type" value="Genomic_DNA"/>
</dbReference>
<proteinExistence type="predicted"/>
<accession>A0A3B0YC06</accession>
<reference evidence="2" key="1">
    <citation type="submission" date="2018-06" db="EMBL/GenBank/DDBJ databases">
        <authorList>
            <person name="Zhirakovskaya E."/>
        </authorList>
    </citation>
    <scope>NUCLEOTIDE SEQUENCE</scope>
</reference>
<evidence type="ECO:0008006" key="3">
    <source>
        <dbReference type="Google" id="ProtNLM"/>
    </source>
</evidence>
<evidence type="ECO:0000256" key="1">
    <source>
        <dbReference type="SAM" id="MobiDB-lite"/>
    </source>
</evidence>
<dbReference type="PROSITE" id="PS51257">
    <property type="entry name" value="PROKAR_LIPOPROTEIN"/>
    <property type="match status" value="1"/>
</dbReference>
<evidence type="ECO:0000313" key="2">
    <source>
        <dbReference type="EMBL" id="VAW73107.1"/>
    </source>
</evidence>
<feature type="region of interest" description="Disordered" evidence="1">
    <location>
        <begin position="24"/>
        <end position="45"/>
    </location>
</feature>
<protein>
    <recommendedName>
        <fullName evidence="3">Lipoprotein</fullName>
    </recommendedName>
</protein>
<dbReference type="AlphaFoldDB" id="A0A3B0YC06"/>
<organism evidence="2">
    <name type="scientific">hydrothermal vent metagenome</name>
    <dbReference type="NCBI Taxonomy" id="652676"/>
    <lineage>
        <taxon>unclassified sequences</taxon>
        <taxon>metagenomes</taxon>
        <taxon>ecological metagenomes</taxon>
    </lineage>
</organism>